<protein>
    <submittedName>
        <fullName evidence="2">DUF1523 family protein</fullName>
    </submittedName>
</protein>
<feature type="transmembrane region" description="Helical" evidence="1">
    <location>
        <begin position="149"/>
        <end position="169"/>
    </location>
</feature>
<organism evidence="2 3">
    <name type="scientific">Halocynthiibacter halioticoli</name>
    <dbReference type="NCBI Taxonomy" id="2986804"/>
    <lineage>
        <taxon>Bacteria</taxon>
        <taxon>Pseudomonadati</taxon>
        <taxon>Pseudomonadota</taxon>
        <taxon>Alphaproteobacteria</taxon>
        <taxon>Rhodobacterales</taxon>
        <taxon>Paracoccaceae</taxon>
        <taxon>Halocynthiibacter</taxon>
    </lineage>
</organism>
<dbReference type="InterPro" id="IPR011088">
    <property type="entry name" value="Phage_phiNM3_A0EWY4"/>
</dbReference>
<keyword evidence="1" id="KW-1133">Transmembrane helix</keyword>
<dbReference type="Pfam" id="PF07509">
    <property type="entry name" value="DUF1523"/>
    <property type="match status" value="1"/>
</dbReference>
<dbReference type="RefSeq" id="WP_263952254.1">
    <property type="nucleotide sequence ID" value="NZ_JAOYFC010000001.1"/>
</dbReference>
<dbReference type="AlphaFoldDB" id="A0AAE3LQE1"/>
<sequence length="217" mass="25173">MRYVKITFWVLLAALVVAFFSYNLPKRDIVRITGTEVIRTDLSGANRFFYAEPDSGNSPQANRDLRLINTVFESGKVKVFRNEDTGLFGWPPYFKIDSSNMHAEAADLVSTRDAPVWVAITHYGWRSEFLSIYPNAIKFKVVEGPDVRLIPWMSIIILLLCVAFVFWLWRVWVQFKERKIDPLLDDANNTIEAVDQRADAAKDQARSWWARLTRRKP</sequence>
<name>A0AAE3LQE1_9RHOB</name>
<reference evidence="2" key="1">
    <citation type="submission" date="2022-10" db="EMBL/GenBank/DDBJ databases">
        <authorList>
            <person name="Yue Y."/>
        </authorList>
    </citation>
    <scope>NUCLEOTIDE SEQUENCE</scope>
    <source>
        <strain evidence="2">Z654</strain>
    </source>
</reference>
<evidence type="ECO:0000256" key="1">
    <source>
        <dbReference type="SAM" id="Phobius"/>
    </source>
</evidence>
<keyword evidence="1" id="KW-0812">Transmembrane</keyword>
<dbReference type="EMBL" id="JAOYFC010000001">
    <property type="protein sequence ID" value="MCV6823408.1"/>
    <property type="molecule type" value="Genomic_DNA"/>
</dbReference>
<accession>A0AAE3LQE1</accession>
<proteinExistence type="predicted"/>
<evidence type="ECO:0000313" key="2">
    <source>
        <dbReference type="EMBL" id="MCV6823408.1"/>
    </source>
</evidence>
<evidence type="ECO:0000313" key="3">
    <source>
        <dbReference type="Proteomes" id="UP001208041"/>
    </source>
</evidence>
<dbReference type="Proteomes" id="UP001208041">
    <property type="component" value="Unassembled WGS sequence"/>
</dbReference>
<keyword evidence="3" id="KW-1185">Reference proteome</keyword>
<comment type="caution">
    <text evidence="2">The sequence shown here is derived from an EMBL/GenBank/DDBJ whole genome shotgun (WGS) entry which is preliminary data.</text>
</comment>
<gene>
    <name evidence="2" type="ORF">OH136_02470</name>
</gene>
<keyword evidence="1" id="KW-0472">Membrane</keyword>